<accession>A0A9P6NSR8</accession>
<dbReference type="GO" id="GO:0004497">
    <property type="term" value="F:monooxygenase activity"/>
    <property type="evidence" value="ECO:0007669"/>
    <property type="project" value="UniProtKB-KW"/>
</dbReference>
<evidence type="ECO:0000256" key="8">
    <source>
        <dbReference type="PIRSR" id="PIRSR602403-1"/>
    </source>
</evidence>
<dbReference type="GO" id="GO:0020037">
    <property type="term" value="F:heme binding"/>
    <property type="evidence" value="ECO:0007669"/>
    <property type="project" value="InterPro"/>
</dbReference>
<keyword evidence="10" id="KW-1133">Transmembrane helix</keyword>
<dbReference type="Proteomes" id="UP000886653">
    <property type="component" value="Unassembled WGS sequence"/>
</dbReference>
<dbReference type="PANTHER" id="PTHR24287:SF1">
    <property type="entry name" value="P450, PUTATIVE (EUROFUNG)-RELATED"/>
    <property type="match status" value="1"/>
</dbReference>
<dbReference type="PRINTS" id="PR00465">
    <property type="entry name" value="EP450IV"/>
</dbReference>
<comment type="similarity">
    <text evidence="2 9">Belongs to the cytochrome P450 family.</text>
</comment>
<dbReference type="GO" id="GO:0016705">
    <property type="term" value="F:oxidoreductase activity, acting on paired donors, with incorporation or reduction of molecular oxygen"/>
    <property type="evidence" value="ECO:0007669"/>
    <property type="project" value="InterPro"/>
</dbReference>
<evidence type="ECO:0000256" key="5">
    <source>
        <dbReference type="ARBA" id="ARBA00023002"/>
    </source>
</evidence>
<evidence type="ECO:0000256" key="9">
    <source>
        <dbReference type="RuleBase" id="RU000461"/>
    </source>
</evidence>
<dbReference type="InterPro" id="IPR001128">
    <property type="entry name" value="Cyt_P450"/>
</dbReference>
<keyword evidence="10" id="KW-0472">Membrane</keyword>
<keyword evidence="4 8" id="KW-0479">Metal-binding</keyword>
<keyword evidence="7 9" id="KW-0503">Monooxygenase</keyword>
<feature type="transmembrane region" description="Helical" evidence="10">
    <location>
        <begin position="6"/>
        <end position="25"/>
    </location>
</feature>
<keyword evidence="10" id="KW-0812">Transmembrane</keyword>
<name>A0A9P6NSR8_9BASI</name>
<comment type="caution">
    <text evidence="11">The sequence shown here is derived from an EMBL/GenBank/DDBJ whole genome shotgun (WGS) entry which is preliminary data.</text>
</comment>
<dbReference type="OrthoDB" id="1470350at2759"/>
<proteinExistence type="inferred from homology"/>
<evidence type="ECO:0000256" key="10">
    <source>
        <dbReference type="SAM" id="Phobius"/>
    </source>
</evidence>
<evidence type="ECO:0000256" key="7">
    <source>
        <dbReference type="ARBA" id="ARBA00023033"/>
    </source>
</evidence>
<dbReference type="PANTHER" id="PTHR24287">
    <property type="entry name" value="P450, PUTATIVE (EUROFUNG)-RELATED"/>
    <property type="match status" value="1"/>
</dbReference>
<evidence type="ECO:0000313" key="12">
    <source>
        <dbReference type="Proteomes" id="UP000886653"/>
    </source>
</evidence>
<dbReference type="InterPro" id="IPR002403">
    <property type="entry name" value="Cyt_P450_E_grp-IV"/>
</dbReference>
<feature type="binding site" description="axial binding residue" evidence="8">
    <location>
        <position position="485"/>
    </location>
    <ligand>
        <name>heme</name>
        <dbReference type="ChEBI" id="CHEBI:30413"/>
    </ligand>
    <ligandPart>
        <name>Fe</name>
        <dbReference type="ChEBI" id="CHEBI:18248"/>
    </ligandPart>
</feature>
<evidence type="ECO:0000313" key="11">
    <source>
        <dbReference type="EMBL" id="KAG0148850.1"/>
    </source>
</evidence>
<sequence length="539" mass="61194">MSQTQWAWPVVFPTLIIILLPASIVDGFTTRTMVFCLLFWLTRELRTGIREYLLGRQAHAQGARLAPQVYSALPFGFSIVRQRSRAFQSGTPDDSVAQFRKFPSIQVIRTREFGKETIHTLSHLDAKHVLTSGFSKWGKPPNFMTSFEPLLGAGIFASDQKGPWSWHRALTRPHFAQQRVGDVDAIEEHAARVVVWLEKKAETQEMVDIQDVFSRFTITVGTQHLFAQCVDTLNDLFADRVAKDVDIDGKEFLQAWSEAQEHCVRRMMMPPLVRSLLHRIQGPNKAIQGVFKVVDGLVIKSNGTDPEKHGLFGEPEGAGNLLDHLRQSGCSAEMLRHELINILLAARDTTTSLLTSCVYELARREDLWKELRAEVEVLRNVRFISLEQVRKLKFLRALINETLRLHPPVWFNIRHALEDDVLPSGIFVPAGTDCRFFIREFQRDPELWGKDAAEFVPHRWLDGRQVTQSKDPFSFQPFSAGPRICLGQQFAYTEASIALTRIVLAFSKVELAEPSSLSFKEAPGVTLSVRGGLWVKFHK</sequence>
<dbReference type="InterPro" id="IPR047146">
    <property type="entry name" value="Cyt_P450_E_CYP52_fungi"/>
</dbReference>
<dbReference type="InterPro" id="IPR017972">
    <property type="entry name" value="Cyt_P450_CS"/>
</dbReference>
<dbReference type="Gene3D" id="1.10.630.10">
    <property type="entry name" value="Cytochrome P450"/>
    <property type="match status" value="1"/>
</dbReference>
<keyword evidence="6 8" id="KW-0408">Iron</keyword>
<keyword evidence="3 8" id="KW-0349">Heme</keyword>
<dbReference type="SUPFAM" id="SSF48264">
    <property type="entry name" value="Cytochrome P450"/>
    <property type="match status" value="1"/>
</dbReference>
<evidence type="ECO:0000256" key="3">
    <source>
        <dbReference type="ARBA" id="ARBA00022617"/>
    </source>
</evidence>
<protein>
    <recommendedName>
        <fullName evidence="13">Cytochrome P450</fullName>
    </recommendedName>
</protein>
<keyword evidence="5 9" id="KW-0560">Oxidoreductase</keyword>
<evidence type="ECO:0000256" key="1">
    <source>
        <dbReference type="ARBA" id="ARBA00001971"/>
    </source>
</evidence>
<dbReference type="InterPro" id="IPR036396">
    <property type="entry name" value="Cyt_P450_sf"/>
</dbReference>
<evidence type="ECO:0000256" key="2">
    <source>
        <dbReference type="ARBA" id="ARBA00010617"/>
    </source>
</evidence>
<keyword evidence="12" id="KW-1185">Reference proteome</keyword>
<organism evidence="11 12">
    <name type="scientific">Cronartium quercuum f. sp. fusiforme G11</name>
    <dbReference type="NCBI Taxonomy" id="708437"/>
    <lineage>
        <taxon>Eukaryota</taxon>
        <taxon>Fungi</taxon>
        <taxon>Dikarya</taxon>
        <taxon>Basidiomycota</taxon>
        <taxon>Pucciniomycotina</taxon>
        <taxon>Pucciniomycetes</taxon>
        <taxon>Pucciniales</taxon>
        <taxon>Coleosporiaceae</taxon>
        <taxon>Cronartium</taxon>
    </lineage>
</organism>
<dbReference type="EMBL" id="MU167233">
    <property type="protein sequence ID" value="KAG0148850.1"/>
    <property type="molecule type" value="Genomic_DNA"/>
</dbReference>
<dbReference type="GO" id="GO:0005506">
    <property type="term" value="F:iron ion binding"/>
    <property type="evidence" value="ECO:0007669"/>
    <property type="project" value="InterPro"/>
</dbReference>
<dbReference type="Pfam" id="PF00067">
    <property type="entry name" value="p450"/>
    <property type="match status" value="1"/>
</dbReference>
<evidence type="ECO:0000256" key="4">
    <source>
        <dbReference type="ARBA" id="ARBA00022723"/>
    </source>
</evidence>
<dbReference type="PROSITE" id="PS00086">
    <property type="entry name" value="CYTOCHROME_P450"/>
    <property type="match status" value="1"/>
</dbReference>
<reference evidence="11" key="1">
    <citation type="submission" date="2013-11" db="EMBL/GenBank/DDBJ databases">
        <title>Genome sequence of the fusiform rust pathogen reveals effectors for host alternation and coevolution with pine.</title>
        <authorList>
            <consortium name="DOE Joint Genome Institute"/>
            <person name="Smith K."/>
            <person name="Pendleton A."/>
            <person name="Kubisiak T."/>
            <person name="Anderson C."/>
            <person name="Salamov A."/>
            <person name="Aerts A."/>
            <person name="Riley R."/>
            <person name="Clum A."/>
            <person name="Lindquist E."/>
            <person name="Ence D."/>
            <person name="Campbell M."/>
            <person name="Kronenberg Z."/>
            <person name="Feau N."/>
            <person name="Dhillon B."/>
            <person name="Hamelin R."/>
            <person name="Burleigh J."/>
            <person name="Smith J."/>
            <person name="Yandell M."/>
            <person name="Nelson C."/>
            <person name="Grigoriev I."/>
            <person name="Davis J."/>
        </authorList>
    </citation>
    <scope>NUCLEOTIDE SEQUENCE</scope>
    <source>
        <strain evidence="11">G11</strain>
    </source>
</reference>
<evidence type="ECO:0000256" key="6">
    <source>
        <dbReference type="ARBA" id="ARBA00023004"/>
    </source>
</evidence>
<dbReference type="PRINTS" id="PR00385">
    <property type="entry name" value="P450"/>
</dbReference>
<gene>
    <name evidence="11" type="ORF">CROQUDRAFT_669713</name>
</gene>
<comment type="cofactor">
    <cofactor evidence="1 8">
        <name>heme</name>
        <dbReference type="ChEBI" id="CHEBI:30413"/>
    </cofactor>
</comment>
<dbReference type="AlphaFoldDB" id="A0A9P6NSR8"/>
<evidence type="ECO:0008006" key="13">
    <source>
        <dbReference type="Google" id="ProtNLM"/>
    </source>
</evidence>